<proteinExistence type="inferred from homology"/>
<comment type="similarity">
    <text evidence="1">Belongs to the vitamin-B12 dependent methionine synthase family.</text>
</comment>
<dbReference type="InterPro" id="IPR011005">
    <property type="entry name" value="Dihydropteroate_synth-like_sf"/>
</dbReference>
<dbReference type="NCBIfam" id="NF005719">
    <property type="entry name" value="PRK07535.1"/>
    <property type="match status" value="1"/>
</dbReference>
<comment type="caution">
    <text evidence="5">The sequence shown here is derived from an EMBL/GenBank/DDBJ whole genome shotgun (WGS) entry which is preliminary data.</text>
</comment>
<keyword evidence="3 5" id="KW-0808">Transferase</keyword>
<dbReference type="GO" id="GO:0032259">
    <property type="term" value="P:methylation"/>
    <property type="evidence" value="ECO:0007669"/>
    <property type="project" value="UniProtKB-KW"/>
</dbReference>
<dbReference type="InterPro" id="IPR050554">
    <property type="entry name" value="Met_Synthase/Corrinoid"/>
</dbReference>
<sequence>MIIIGEKLNGAIPAVAKAIAARDGEFIRQRALAQAQAAQDEDYFEEPVPLYIDVCASTDPAVELETLKWMIEEVEAAIPEELEHVAIAVDSPSASICAQAFQFCSRPGIVNSVSMEKDADGVVKTDIVFPAIADTDWGYVALLCESGIPKSVEDRMDVFDKIMAKAKQYGIAPNRLYIDPLVEAAATNQAAFTLFSECCKRIKDQYPDIHITSGLSNISFGFPGFRKPLNMAFMSLAMNAGMDSAIVDPTNKDMLGLIYAVELLKEKDEDCMNYIAAHRQGLL</sequence>
<dbReference type="GO" id="GO:0005829">
    <property type="term" value="C:cytosol"/>
    <property type="evidence" value="ECO:0007669"/>
    <property type="project" value="TreeGrafter"/>
</dbReference>
<dbReference type="InterPro" id="IPR000489">
    <property type="entry name" value="Pterin-binding_dom"/>
</dbReference>
<feature type="domain" description="Pterin-binding" evidence="4">
    <location>
        <begin position="1"/>
        <end position="283"/>
    </location>
</feature>
<dbReference type="GO" id="GO:0042558">
    <property type="term" value="P:pteridine-containing compound metabolic process"/>
    <property type="evidence" value="ECO:0007669"/>
    <property type="project" value="InterPro"/>
</dbReference>
<organism evidence="5 6">
    <name type="scientific">Candidatus Avoscillospira stercorigallinarum</name>
    <dbReference type="NCBI Taxonomy" id="2840708"/>
    <lineage>
        <taxon>Bacteria</taxon>
        <taxon>Bacillati</taxon>
        <taxon>Bacillota</taxon>
        <taxon>Clostridia</taxon>
        <taxon>Eubacteriales</taxon>
        <taxon>Oscillospiraceae</taxon>
        <taxon>Oscillospiraceae incertae sedis</taxon>
        <taxon>Candidatus Avoscillospira</taxon>
    </lineage>
</organism>
<dbReference type="PROSITE" id="PS50972">
    <property type="entry name" value="PTERIN_BINDING"/>
    <property type="match status" value="1"/>
</dbReference>
<reference evidence="5" key="2">
    <citation type="journal article" date="2021" name="PeerJ">
        <title>Extensive microbial diversity within the chicken gut microbiome revealed by metagenomics and culture.</title>
        <authorList>
            <person name="Gilroy R."/>
            <person name="Ravi A."/>
            <person name="Getino M."/>
            <person name="Pursley I."/>
            <person name="Horton D.L."/>
            <person name="Alikhan N.F."/>
            <person name="Baker D."/>
            <person name="Gharbi K."/>
            <person name="Hall N."/>
            <person name="Watson M."/>
            <person name="Adriaenssens E.M."/>
            <person name="Foster-Nyarko E."/>
            <person name="Jarju S."/>
            <person name="Secka A."/>
            <person name="Antonio M."/>
            <person name="Oren A."/>
            <person name="Chaudhuri R.R."/>
            <person name="La Ragione R."/>
            <person name="Hildebrand F."/>
            <person name="Pallen M.J."/>
        </authorList>
    </citation>
    <scope>NUCLEOTIDE SEQUENCE</scope>
    <source>
        <strain evidence="5">ChiSjej2B20-13462</strain>
    </source>
</reference>
<dbReference type="GO" id="GO:0004156">
    <property type="term" value="F:dihydropteroate synthase activity"/>
    <property type="evidence" value="ECO:0007669"/>
    <property type="project" value="UniProtKB-EC"/>
</dbReference>
<dbReference type="SUPFAM" id="SSF51717">
    <property type="entry name" value="Dihydropteroate synthetase-like"/>
    <property type="match status" value="1"/>
</dbReference>
<evidence type="ECO:0000259" key="4">
    <source>
        <dbReference type="PROSITE" id="PS50972"/>
    </source>
</evidence>
<dbReference type="AlphaFoldDB" id="A0A9D0Z5W5"/>
<reference evidence="5" key="1">
    <citation type="submission" date="2020-10" db="EMBL/GenBank/DDBJ databases">
        <authorList>
            <person name="Gilroy R."/>
        </authorList>
    </citation>
    <scope>NUCLEOTIDE SEQUENCE</scope>
    <source>
        <strain evidence="5">ChiSjej2B20-13462</strain>
    </source>
</reference>
<evidence type="ECO:0000256" key="3">
    <source>
        <dbReference type="ARBA" id="ARBA00022679"/>
    </source>
</evidence>
<gene>
    <name evidence="5" type="ORF">IAA67_02540</name>
</gene>
<dbReference type="EC" id="2.5.1.15" evidence="5"/>
<dbReference type="EMBL" id="DVFN01000035">
    <property type="protein sequence ID" value="HIQ69196.1"/>
    <property type="molecule type" value="Genomic_DNA"/>
</dbReference>
<evidence type="ECO:0000313" key="5">
    <source>
        <dbReference type="EMBL" id="HIQ69196.1"/>
    </source>
</evidence>
<dbReference type="GO" id="GO:0008705">
    <property type="term" value="F:methionine synthase activity"/>
    <property type="evidence" value="ECO:0007669"/>
    <property type="project" value="TreeGrafter"/>
</dbReference>
<protein>
    <submittedName>
        <fullName evidence="5">Dihydropteroate synthase</fullName>
        <ecNumber evidence="5">2.5.1.15</ecNumber>
    </submittedName>
</protein>
<evidence type="ECO:0000256" key="2">
    <source>
        <dbReference type="ARBA" id="ARBA00022603"/>
    </source>
</evidence>
<dbReference type="Proteomes" id="UP000886874">
    <property type="component" value="Unassembled WGS sequence"/>
</dbReference>
<dbReference type="PANTHER" id="PTHR45833">
    <property type="entry name" value="METHIONINE SYNTHASE"/>
    <property type="match status" value="1"/>
</dbReference>
<dbReference type="Gene3D" id="3.20.20.20">
    <property type="entry name" value="Dihydropteroate synthase-like"/>
    <property type="match status" value="1"/>
</dbReference>
<evidence type="ECO:0000256" key="1">
    <source>
        <dbReference type="ARBA" id="ARBA00010398"/>
    </source>
</evidence>
<dbReference type="Pfam" id="PF00809">
    <property type="entry name" value="Pterin_bind"/>
    <property type="match status" value="1"/>
</dbReference>
<accession>A0A9D0Z5W5</accession>
<evidence type="ECO:0000313" key="6">
    <source>
        <dbReference type="Proteomes" id="UP000886874"/>
    </source>
</evidence>
<keyword evidence="2" id="KW-0489">Methyltransferase</keyword>
<name>A0A9D0Z5W5_9FIRM</name>